<feature type="domain" description="Histidine kinase" evidence="8">
    <location>
        <begin position="127"/>
        <end position="347"/>
    </location>
</feature>
<evidence type="ECO:0000256" key="6">
    <source>
        <dbReference type="ARBA" id="ARBA00023012"/>
    </source>
</evidence>
<dbReference type="SMART" id="SM00388">
    <property type="entry name" value="HisKA"/>
    <property type="match status" value="1"/>
</dbReference>
<dbReference type="Pfam" id="PF02518">
    <property type="entry name" value="HATPase_c"/>
    <property type="match status" value="1"/>
</dbReference>
<keyword evidence="7" id="KW-1133">Transmembrane helix</keyword>
<dbReference type="Pfam" id="PF00512">
    <property type="entry name" value="HisKA"/>
    <property type="match status" value="1"/>
</dbReference>
<dbReference type="SUPFAM" id="SSF55874">
    <property type="entry name" value="ATPase domain of HSP90 chaperone/DNA topoisomerase II/histidine kinase"/>
    <property type="match status" value="1"/>
</dbReference>
<dbReference type="CDD" id="cd00075">
    <property type="entry name" value="HATPase"/>
    <property type="match status" value="1"/>
</dbReference>
<keyword evidence="10" id="KW-1185">Reference proteome</keyword>
<sequence>MRVKFKKTYKFAIKTSLYITLFITLLMGVFLYSFYTVNWLLIVGFSLVCYVFSFIVVQFRVERFIYKRVKKIYDDLTLLESTNLTRGPINTDMGTLTQEIDKFARDKKLEIETLKVRDQYRKEFFGNVSHELKTPLFTVQGYILTLLDGAMNDEKIRKKYLERASKGVERLVYIVNDLDMITKLEIGDLRLKIETFDIVEMVKNVFDMFEMRANKKKITLTFDTDYPKPILVNADKERIQQVLINLIVNSIKYGREKGTTEISIENLIKNKVIVRITDNGIGIGKAHLPRLFERFYRVDKSGSRTEGGSGLGLSIVKHIIEAHDEKIYVESEYGVGSEFSFTLEKAK</sequence>
<comment type="caution">
    <text evidence="9">The sequence shown here is derived from an EMBL/GenBank/DDBJ whole genome shotgun (WGS) entry which is preliminary data.</text>
</comment>
<evidence type="ECO:0000256" key="3">
    <source>
        <dbReference type="ARBA" id="ARBA00022553"/>
    </source>
</evidence>
<evidence type="ECO:0000256" key="7">
    <source>
        <dbReference type="SAM" id="Phobius"/>
    </source>
</evidence>
<evidence type="ECO:0000256" key="4">
    <source>
        <dbReference type="ARBA" id="ARBA00022679"/>
    </source>
</evidence>
<keyword evidence="4" id="KW-0808">Transferase</keyword>
<dbReference type="InterPro" id="IPR005467">
    <property type="entry name" value="His_kinase_dom"/>
</dbReference>
<dbReference type="InterPro" id="IPR036890">
    <property type="entry name" value="HATPase_C_sf"/>
</dbReference>
<gene>
    <name evidence="9" type="primary">phoR</name>
    <name evidence="9" type="ORF">GCM10007962_16300</name>
</gene>
<dbReference type="GO" id="GO:0000155">
    <property type="term" value="F:phosphorelay sensor kinase activity"/>
    <property type="evidence" value="ECO:0007669"/>
    <property type="project" value="InterPro"/>
</dbReference>
<dbReference type="SUPFAM" id="SSF47384">
    <property type="entry name" value="Homodimeric domain of signal transducing histidine kinase"/>
    <property type="match status" value="1"/>
</dbReference>
<dbReference type="InterPro" id="IPR050351">
    <property type="entry name" value="BphY/WalK/GraS-like"/>
</dbReference>
<dbReference type="EMBL" id="BMNR01000003">
    <property type="protein sequence ID" value="GGK22813.1"/>
    <property type="molecule type" value="Genomic_DNA"/>
</dbReference>
<dbReference type="AlphaFoldDB" id="A0A8J3BJ07"/>
<keyword evidence="7" id="KW-0472">Membrane</keyword>
<dbReference type="SMART" id="SM00387">
    <property type="entry name" value="HATPase_c"/>
    <property type="match status" value="1"/>
</dbReference>
<accession>A0A8J3BJ07</accession>
<evidence type="ECO:0000256" key="1">
    <source>
        <dbReference type="ARBA" id="ARBA00000085"/>
    </source>
</evidence>
<evidence type="ECO:0000256" key="5">
    <source>
        <dbReference type="ARBA" id="ARBA00022777"/>
    </source>
</evidence>
<dbReference type="PROSITE" id="PS50109">
    <property type="entry name" value="HIS_KIN"/>
    <property type="match status" value="1"/>
</dbReference>
<dbReference type="GO" id="GO:0005886">
    <property type="term" value="C:plasma membrane"/>
    <property type="evidence" value="ECO:0007669"/>
    <property type="project" value="TreeGrafter"/>
</dbReference>
<dbReference type="EC" id="2.7.13.3" evidence="2"/>
<dbReference type="Gene3D" id="3.30.565.10">
    <property type="entry name" value="Histidine kinase-like ATPase, C-terminal domain"/>
    <property type="match status" value="1"/>
</dbReference>
<feature type="transmembrane region" description="Helical" evidence="7">
    <location>
        <begin position="39"/>
        <end position="61"/>
    </location>
</feature>
<keyword evidence="5 9" id="KW-0418">Kinase</keyword>
<dbReference type="Proteomes" id="UP000612329">
    <property type="component" value="Unassembled WGS sequence"/>
</dbReference>
<evidence type="ECO:0000313" key="9">
    <source>
        <dbReference type="EMBL" id="GGK22813.1"/>
    </source>
</evidence>
<comment type="catalytic activity">
    <reaction evidence="1">
        <text>ATP + protein L-histidine = ADP + protein N-phospho-L-histidine.</text>
        <dbReference type="EC" id="2.7.13.3"/>
    </reaction>
</comment>
<proteinExistence type="predicted"/>
<keyword evidence="6" id="KW-0902">Two-component regulatory system</keyword>
<dbReference type="GO" id="GO:0016036">
    <property type="term" value="P:cellular response to phosphate starvation"/>
    <property type="evidence" value="ECO:0007669"/>
    <property type="project" value="TreeGrafter"/>
</dbReference>
<dbReference type="InterPro" id="IPR003661">
    <property type="entry name" value="HisK_dim/P_dom"/>
</dbReference>
<dbReference type="CDD" id="cd00082">
    <property type="entry name" value="HisKA"/>
    <property type="match status" value="1"/>
</dbReference>
<dbReference type="FunFam" id="3.30.565.10:FF:000006">
    <property type="entry name" value="Sensor histidine kinase WalK"/>
    <property type="match status" value="1"/>
</dbReference>
<keyword evidence="3" id="KW-0597">Phosphoprotein</keyword>
<dbReference type="InterPro" id="IPR004358">
    <property type="entry name" value="Sig_transdc_His_kin-like_C"/>
</dbReference>
<dbReference type="PANTHER" id="PTHR45453:SF1">
    <property type="entry name" value="PHOSPHATE REGULON SENSOR PROTEIN PHOR"/>
    <property type="match status" value="1"/>
</dbReference>
<evidence type="ECO:0000256" key="2">
    <source>
        <dbReference type="ARBA" id="ARBA00012438"/>
    </source>
</evidence>
<organism evidence="9 10">
    <name type="scientific">Yeosuana aromativorans</name>
    <dbReference type="NCBI Taxonomy" id="288019"/>
    <lineage>
        <taxon>Bacteria</taxon>
        <taxon>Pseudomonadati</taxon>
        <taxon>Bacteroidota</taxon>
        <taxon>Flavobacteriia</taxon>
        <taxon>Flavobacteriales</taxon>
        <taxon>Flavobacteriaceae</taxon>
        <taxon>Yeosuana</taxon>
    </lineage>
</organism>
<dbReference type="PRINTS" id="PR00344">
    <property type="entry name" value="BCTRLSENSOR"/>
</dbReference>
<dbReference type="RefSeq" id="WP_188651882.1">
    <property type="nucleotide sequence ID" value="NZ_BMNR01000003.1"/>
</dbReference>
<keyword evidence="7" id="KW-0812">Transmembrane</keyword>
<dbReference type="InterPro" id="IPR003594">
    <property type="entry name" value="HATPase_dom"/>
</dbReference>
<evidence type="ECO:0000313" key="10">
    <source>
        <dbReference type="Proteomes" id="UP000612329"/>
    </source>
</evidence>
<name>A0A8J3BJ07_9FLAO</name>
<protein>
    <recommendedName>
        <fullName evidence="2">histidine kinase</fullName>
        <ecNumber evidence="2">2.7.13.3</ecNumber>
    </recommendedName>
</protein>
<reference evidence="9" key="1">
    <citation type="journal article" date="2014" name="Int. J. Syst. Evol. Microbiol.">
        <title>Complete genome sequence of Corynebacterium casei LMG S-19264T (=DSM 44701T), isolated from a smear-ripened cheese.</title>
        <authorList>
            <consortium name="US DOE Joint Genome Institute (JGI-PGF)"/>
            <person name="Walter F."/>
            <person name="Albersmeier A."/>
            <person name="Kalinowski J."/>
            <person name="Ruckert C."/>
        </authorList>
    </citation>
    <scope>NUCLEOTIDE SEQUENCE</scope>
    <source>
        <strain evidence="9">JCM 12862</strain>
    </source>
</reference>
<dbReference type="Gene3D" id="1.10.287.130">
    <property type="match status" value="1"/>
</dbReference>
<feature type="transmembrane region" description="Helical" evidence="7">
    <location>
        <begin position="12"/>
        <end position="33"/>
    </location>
</feature>
<dbReference type="GO" id="GO:0004721">
    <property type="term" value="F:phosphoprotein phosphatase activity"/>
    <property type="evidence" value="ECO:0007669"/>
    <property type="project" value="TreeGrafter"/>
</dbReference>
<dbReference type="PANTHER" id="PTHR45453">
    <property type="entry name" value="PHOSPHATE REGULON SENSOR PROTEIN PHOR"/>
    <property type="match status" value="1"/>
</dbReference>
<reference evidence="9" key="2">
    <citation type="submission" date="2020-09" db="EMBL/GenBank/DDBJ databases">
        <authorList>
            <person name="Sun Q."/>
            <person name="Ohkuma M."/>
        </authorList>
    </citation>
    <scope>NUCLEOTIDE SEQUENCE</scope>
    <source>
        <strain evidence="9">JCM 12862</strain>
    </source>
</reference>
<evidence type="ECO:0000259" key="8">
    <source>
        <dbReference type="PROSITE" id="PS50109"/>
    </source>
</evidence>
<dbReference type="InterPro" id="IPR036097">
    <property type="entry name" value="HisK_dim/P_sf"/>
</dbReference>